<protein>
    <recommendedName>
        <fullName evidence="5">Thiol:disulfide interchange protein</fullName>
    </recommendedName>
</protein>
<evidence type="ECO:0000256" key="5">
    <source>
        <dbReference type="PIRNR" id="PIRNR001488"/>
    </source>
</evidence>
<dbReference type="PANTHER" id="PTHR35891">
    <property type="entry name" value="THIOL:DISULFIDE INTERCHANGE PROTEIN DSBA"/>
    <property type="match status" value="1"/>
</dbReference>
<dbReference type="Gene3D" id="3.40.30.10">
    <property type="entry name" value="Glutaredoxin"/>
    <property type="match status" value="1"/>
</dbReference>
<dbReference type="AlphaFoldDB" id="A0A2A4MH46"/>
<dbReference type="Pfam" id="PF01323">
    <property type="entry name" value="DSBA"/>
    <property type="match status" value="1"/>
</dbReference>
<evidence type="ECO:0000256" key="6">
    <source>
        <dbReference type="PIRSR" id="PIRSR001488-1"/>
    </source>
</evidence>
<dbReference type="InterPro" id="IPR001853">
    <property type="entry name" value="DSBA-like_thioredoxin_dom"/>
</dbReference>
<dbReference type="GO" id="GO:0042597">
    <property type="term" value="C:periplasmic space"/>
    <property type="evidence" value="ECO:0007669"/>
    <property type="project" value="UniProtKB-SubCell"/>
</dbReference>
<dbReference type="Proteomes" id="UP000218172">
    <property type="component" value="Unassembled WGS sequence"/>
</dbReference>
<dbReference type="InterPro" id="IPR050824">
    <property type="entry name" value="Thiol_disulfide_DsbA"/>
</dbReference>
<dbReference type="InterPro" id="IPR036249">
    <property type="entry name" value="Thioredoxin-like_sf"/>
</dbReference>
<reference evidence="9" key="1">
    <citation type="submission" date="2017-08" db="EMBL/GenBank/DDBJ databases">
        <title>A dynamic microbial community with high functional redundancy inhabits the cold, oxic subseafloor aquifer.</title>
        <authorList>
            <person name="Tully B.J."/>
            <person name="Wheat C.G."/>
            <person name="Glazer B.T."/>
            <person name="Huber J.A."/>
        </authorList>
    </citation>
    <scope>NUCLEOTIDE SEQUENCE [LARGE SCALE GENOMIC DNA]</scope>
</reference>
<keyword evidence="3 5" id="KW-1015">Disulfide bond</keyword>
<comment type="subcellular location">
    <subcellularLocation>
        <location evidence="5">Periplasm</location>
    </subcellularLocation>
</comment>
<feature type="disulfide bond" description="Redox-active" evidence="6">
    <location>
        <begin position="50"/>
        <end position="53"/>
    </location>
</feature>
<dbReference type="InterPro" id="IPR023205">
    <property type="entry name" value="DsbA/DsbL"/>
</dbReference>
<evidence type="ECO:0000256" key="4">
    <source>
        <dbReference type="ARBA" id="ARBA00023284"/>
    </source>
</evidence>
<evidence type="ECO:0000313" key="8">
    <source>
        <dbReference type="EMBL" id="PCH59222.1"/>
    </source>
</evidence>
<evidence type="ECO:0000256" key="3">
    <source>
        <dbReference type="ARBA" id="ARBA00023157"/>
    </source>
</evidence>
<dbReference type="EMBL" id="NVQR01000128">
    <property type="protein sequence ID" value="PCH59222.1"/>
    <property type="molecule type" value="Genomic_DNA"/>
</dbReference>
<dbReference type="GO" id="GO:0016491">
    <property type="term" value="F:oxidoreductase activity"/>
    <property type="evidence" value="ECO:0007669"/>
    <property type="project" value="InterPro"/>
</dbReference>
<comment type="caution">
    <text evidence="8">The sequence shown here is derived from an EMBL/GenBank/DDBJ whole genome shotgun (WGS) entry which is preliminary data.</text>
</comment>
<sequence length="204" mass="23575">MVILSWQMTAVVLAQPEKFIEGVDYTQLAESVRTQDSSKIEVVEIFWYECPHCFSFEPLISQWHKHSPADVDFQRVPAMFNSTMRTHAQMYFTAENLGVLDELHDPMFESLIVQRRRLRNEAQIADLFAEHGVEADIFKAAYNSFSVQTKLKQAELLMAQYRPKSTPNMVVNGKYIVAPKGDQRRMLEVVDYLIEKERRLGLAG</sequence>
<organism evidence="8 9">
    <name type="scientific">SAR86 cluster bacterium</name>
    <dbReference type="NCBI Taxonomy" id="2030880"/>
    <lineage>
        <taxon>Bacteria</taxon>
        <taxon>Pseudomonadati</taxon>
        <taxon>Pseudomonadota</taxon>
        <taxon>Gammaproteobacteria</taxon>
        <taxon>SAR86 cluster</taxon>
    </lineage>
</organism>
<evidence type="ECO:0000256" key="1">
    <source>
        <dbReference type="ARBA" id="ARBA00005791"/>
    </source>
</evidence>
<name>A0A2A4MH46_9GAMM</name>
<proteinExistence type="inferred from homology"/>
<keyword evidence="5" id="KW-0574">Periplasm</keyword>
<gene>
    <name evidence="8" type="ORF">COC19_07400</name>
</gene>
<feature type="domain" description="DSBA-like thioredoxin" evidence="7">
    <location>
        <begin position="62"/>
        <end position="177"/>
    </location>
</feature>
<accession>A0A2A4MH46</accession>
<keyword evidence="2" id="KW-0732">Signal</keyword>
<dbReference type="SUPFAM" id="SSF52833">
    <property type="entry name" value="Thioredoxin-like"/>
    <property type="match status" value="1"/>
</dbReference>
<keyword evidence="4" id="KW-0676">Redox-active center</keyword>
<evidence type="ECO:0000313" key="9">
    <source>
        <dbReference type="Proteomes" id="UP000218172"/>
    </source>
</evidence>
<evidence type="ECO:0000256" key="2">
    <source>
        <dbReference type="ARBA" id="ARBA00022729"/>
    </source>
</evidence>
<evidence type="ECO:0000259" key="7">
    <source>
        <dbReference type="Pfam" id="PF01323"/>
    </source>
</evidence>
<comment type="similarity">
    <text evidence="1">Belongs to the thioredoxin family. DsbA subfamily.</text>
</comment>
<dbReference type="CDD" id="cd03019">
    <property type="entry name" value="DsbA_DsbA"/>
    <property type="match status" value="1"/>
</dbReference>
<dbReference type="PANTHER" id="PTHR35891:SF2">
    <property type="entry name" value="THIOL:DISULFIDE INTERCHANGE PROTEIN DSBA"/>
    <property type="match status" value="1"/>
</dbReference>
<dbReference type="PIRSF" id="PIRSF001488">
    <property type="entry name" value="Tdi_protein"/>
    <property type="match status" value="1"/>
</dbReference>